<dbReference type="CDD" id="cd00180">
    <property type="entry name" value="PKc"/>
    <property type="match status" value="1"/>
</dbReference>
<keyword evidence="11" id="KW-0812">Transmembrane</keyword>
<keyword evidence="2" id="KW-0723">Serine/threonine-protein kinase</keyword>
<keyword evidence="6" id="KW-0067">ATP-binding</keyword>
<dbReference type="PROSITE" id="PS00108">
    <property type="entry name" value="PROTEIN_KINASE_ST"/>
    <property type="match status" value="1"/>
</dbReference>
<dbReference type="GO" id="GO:0005737">
    <property type="term" value="C:cytoplasm"/>
    <property type="evidence" value="ECO:0007669"/>
    <property type="project" value="TreeGrafter"/>
</dbReference>
<dbReference type="EC" id="2.7.11.1" evidence="1"/>
<evidence type="ECO:0000256" key="11">
    <source>
        <dbReference type="SAM" id="Phobius"/>
    </source>
</evidence>
<dbReference type="GO" id="GO:0004674">
    <property type="term" value="F:protein serine/threonine kinase activity"/>
    <property type="evidence" value="ECO:0007669"/>
    <property type="project" value="UniProtKB-KW"/>
</dbReference>
<evidence type="ECO:0000259" key="12">
    <source>
        <dbReference type="PROSITE" id="PS50011"/>
    </source>
</evidence>
<dbReference type="InterPro" id="IPR000719">
    <property type="entry name" value="Prot_kinase_dom"/>
</dbReference>
<evidence type="ECO:0000256" key="7">
    <source>
        <dbReference type="ARBA" id="ARBA00037982"/>
    </source>
</evidence>
<feature type="region of interest" description="Disordered" evidence="10">
    <location>
        <begin position="100"/>
        <end position="148"/>
    </location>
</feature>
<evidence type="ECO:0000256" key="3">
    <source>
        <dbReference type="ARBA" id="ARBA00022679"/>
    </source>
</evidence>
<evidence type="ECO:0000256" key="8">
    <source>
        <dbReference type="ARBA" id="ARBA00047899"/>
    </source>
</evidence>
<evidence type="ECO:0000256" key="1">
    <source>
        <dbReference type="ARBA" id="ARBA00012513"/>
    </source>
</evidence>
<keyword evidence="14" id="KW-1185">Reference proteome</keyword>
<evidence type="ECO:0000256" key="9">
    <source>
        <dbReference type="ARBA" id="ARBA00048679"/>
    </source>
</evidence>
<evidence type="ECO:0000256" key="6">
    <source>
        <dbReference type="ARBA" id="ARBA00022840"/>
    </source>
</evidence>
<dbReference type="PANTHER" id="PTHR11042:SF138">
    <property type="entry name" value="SERINE_THREONINE-PROTEIN KINASE IKS1-RELATED"/>
    <property type="match status" value="1"/>
</dbReference>
<organism evidence="13 14">
    <name type="scientific">Alectoria fallacina</name>
    <dbReference type="NCBI Taxonomy" id="1903189"/>
    <lineage>
        <taxon>Eukaryota</taxon>
        <taxon>Fungi</taxon>
        <taxon>Dikarya</taxon>
        <taxon>Ascomycota</taxon>
        <taxon>Pezizomycotina</taxon>
        <taxon>Lecanoromycetes</taxon>
        <taxon>OSLEUM clade</taxon>
        <taxon>Lecanoromycetidae</taxon>
        <taxon>Lecanorales</taxon>
        <taxon>Lecanorineae</taxon>
        <taxon>Parmeliaceae</taxon>
        <taxon>Alectoria</taxon>
    </lineage>
</organism>
<feature type="region of interest" description="Disordered" evidence="10">
    <location>
        <begin position="496"/>
        <end position="568"/>
    </location>
</feature>
<reference evidence="13" key="1">
    <citation type="submission" date="2021-03" db="EMBL/GenBank/DDBJ databases">
        <authorList>
            <person name="Tagirdzhanova G."/>
        </authorList>
    </citation>
    <scope>NUCLEOTIDE SEQUENCE</scope>
</reference>
<keyword evidence="4" id="KW-0547">Nucleotide-binding</keyword>
<dbReference type="GO" id="GO:0005634">
    <property type="term" value="C:nucleus"/>
    <property type="evidence" value="ECO:0007669"/>
    <property type="project" value="TreeGrafter"/>
</dbReference>
<feature type="domain" description="Protein kinase" evidence="12">
    <location>
        <begin position="162"/>
        <end position="482"/>
    </location>
</feature>
<dbReference type="FunFam" id="1.10.510.10:FF:000699">
    <property type="entry name" value="Probable serine/threonine-protein kinase iksA"/>
    <property type="match status" value="1"/>
</dbReference>
<dbReference type="InterPro" id="IPR008271">
    <property type="entry name" value="Ser/Thr_kinase_AS"/>
</dbReference>
<comment type="caution">
    <text evidence="13">The sequence shown here is derived from an EMBL/GenBank/DDBJ whole genome shotgun (WGS) entry which is preliminary data.</text>
</comment>
<dbReference type="Pfam" id="PF00069">
    <property type="entry name" value="Pkinase"/>
    <property type="match status" value="1"/>
</dbReference>
<sequence>MPSIDRMDSRALSVVPYQQLTSREVVLRHNDAVVVYEPQSERLVLRNASQTQLDLTICPTCHQPLRGERRNGSQEYGGPESNRSGGFVHRDYFRLHQSLYGSPMSTAPPSPRRRLVEPVRPHEGSPRNPEQRAYVDSPPASPAAPPGISETAFSPGYFQRCYVVEKELGKGGKGVVFLVTHLLDGNEIGHFACKRVPVGDDREWLKNVLIEVQLLQQLEHKHLVRYHHVWLEDVKLSNFGPSVPCAFILQQYCNAGDLHDYVLDSARRSTSPHHLKERVRRRSKNQPELPLDLSGRKLPLEEIYSFFKDITSGLNHLHINGYIHRDLKPSNCLLHDDGTGERSRVLVSDFGEVQVEEVVRKSTGATGTISFCAPEVLRLQSSGVYGNFTRKSDIFSLGMILYFLCFARLPYSHADILNEENEDLDQLRDEITTWSGLHEERKLRPDLPEQLYTFLRRLLSLDPEERPTAEAILLGIKTNSGLDRISDSRPRSAGLMFEDLRSDSRISPVDSPRPSTQARKMSTGFSRPGGPGQLRLSSSHKERIQSPTSPVGERESGHEEAMSPGGSLVLSRQYPSPTKLGMAQLTAPPAPRSPFPKVDLSGQLARRILKIFLLLLKVISVNLSCAPTLANPTVAYFLLGLAVLDLISIRSGLGTSTVLVVLHVASLLAASWGGVLCVSGMDYWQKV</sequence>
<dbReference type="PANTHER" id="PTHR11042">
    <property type="entry name" value="EUKARYOTIC TRANSLATION INITIATION FACTOR 2-ALPHA KINASE EIF2-ALPHA KINASE -RELATED"/>
    <property type="match status" value="1"/>
</dbReference>
<comment type="similarity">
    <text evidence="7">Belongs to the protein kinase superfamily. Ser/Thr protein kinase family. GCN2 subfamily.</text>
</comment>
<dbReference type="SUPFAM" id="SSF56112">
    <property type="entry name" value="Protein kinase-like (PK-like)"/>
    <property type="match status" value="1"/>
</dbReference>
<keyword evidence="3" id="KW-0808">Transferase</keyword>
<accession>A0A8H3JB04</accession>
<dbReference type="PROSITE" id="PS50011">
    <property type="entry name" value="PROTEIN_KINASE_DOM"/>
    <property type="match status" value="1"/>
</dbReference>
<dbReference type="Proteomes" id="UP000664203">
    <property type="component" value="Unassembled WGS sequence"/>
</dbReference>
<keyword evidence="11" id="KW-0472">Membrane</keyword>
<dbReference type="Gene3D" id="3.30.200.20">
    <property type="entry name" value="Phosphorylase Kinase, domain 1"/>
    <property type="match status" value="1"/>
</dbReference>
<dbReference type="EMBL" id="CAJPDR010001373">
    <property type="protein sequence ID" value="CAF9943857.1"/>
    <property type="molecule type" value="Genomic_DNA"/>
</dbReference>
<feature type="transmembrane region" description="Helical" evidence="11">
    <location>
        <begin position="660"/>
        <end position="681"/>
    </location>
</feature>
<dbReference type="GO" id="GO:0005524">
    <property type="term" value="F:ATP binding"/>
    <property type="evidence" value="ECO:0007669"/>
    <property type="project" value="UniProtKB-KW"/>
</dbReference>
<evidence type="ECO:0000256" key="10">
    <source>
        <dbReference type="SAM" id="MobiDB-lite"/>
    </source>
</evidence>
<name>A0A8H3JB04_9LECA</name>
<keyword evidence="11" id="KW-1133">Transmembrane helix</keyword>
<proteinExistence type="inferred from homology"/>
<evidence type="ECO:0000313" key="14">
    <source>
        <dbReference type="Proteomes" id="UP000664203"/>
    </source>
</evidence>
<evidence type="ECO:0000256" key="4">
    <source>
        <dbReference type="ARBA" id="ARBA00022741"/>
    </source>
</evidence>
<dbReference type="OrthoDB" id="1405469at2759"/>
<dbReference type="InterPro" id="IPR011009">
    <property type="entry name" value="Kinase-like_dom_sf"/>
</dbReference>
<keyword evidence="5 13" id="KW-0418">Kinase</keyword>
<feature type="compositionally biased region" description="Basic and acidic residues" evidence="10">
    <location>
        <begin position="552"/>
        <end position="561"/>
    </location>
</feature>
<evidence type="ECO:0000256" key="2">
    <source>
        <dbReference type="ARBA" id="ARBA00022527"/>
    </source>
</evidence>
<protein>
    <recommendedName>
        <fullName evidence="1">non-specific serine/threonine protein kinase</fullName>
        <ecNumber evidence="1">2.7.11.1</ecNumber>
    </recommendedName>
</protein>
<evidence type="ECO:0000313" key="13">
    <source>
        <dbReference type="EMBL" id="CAF9943857.1"/>
    </source>
</evidence>
<gene>
    <name evidence="13" type="primary">IKS1</name>
    <name evidence="13" type="ORF">ALECFALPRED_001579</name>
</gene>
<feature type="transmembrane region" description="Helical" evidence="11">
    <location>
        <begin position="611"/>
        <end position="629"/>
    </location>
</feature>
<feature type="compositionally biased region" description="Basic and acidic residues" evidence="10">
    <location>
        <begin position="114"/>
        <end position="125"/>
    </location>
</feature>
<feature type="compositionally biased region" description="Polar residues" evidence="10">
    <location>
        <begin position="513"/>
        <end position="525"/>
    </location>
</feature>
<dbReference type="Gene3D" id="1.10.510.10">
    <property type="entry name" value="Transferase(Phosphotransferase) domain 1"/>
    <property type="match status" value="1"/>
</dbReference>
<dbReference type="SMART" id="SM00220">
    <property type="entry name" value="S_TKc"/>
    <property type="match status" value="1"/>
</dbReference>
<dbReference type="InterPro" id="IPR050339">
    <property type="entry name" value="CC_SR_Kinase"/>
</dbReference>
<comment type="catalytic activity">
    <reaction evidence="8">
        <text>L-threonyl-[protein] + ATP = O-phospho-L-threonyl-[protein] + ADP + H(+)</text>
        <dbReference type="Rhea" id="RHEA:46608"/>
        <dbReference type="Rhea" id="RHEA-COMP:11060"/>
        <dbReference type="Rhea" id="RHEA-COMP:11605"/>
        <dbReference type="ChEBI" id="CHEBI:15378"/>
        <dbReference type="ChEBI" id="CHEBI:30013"/>
        <dbReference type="ChEBI" id="CHEBI:30616"/>
        <dbReference type="ChEBI" id="CHEBI:61977"/>
        <dbReference type="ChEBI" id="CHEBI:456216"/>
        <dbReference type="EC" id="2.7.11.1"/>
    </reaction>
</comment>
<dbReference type="AlphaFoldDB" id="A0A8H3JB04"/>
<feature type="region of interest" description="Disordered" evidence="10">
    <location>
        <begin position="62"/>
        <end position="87"/>
    </location>
</feature>
<comment type="catalytic activity">
    <reaction evidence="9">
        <text>L-seryl-[protein] + ATP = O-phospho-L-seryl-[protein] + ADP + H(+)</text>
        <dbReference type="Rhea" id="RHEA:17989"/>
        <dbReference type="Rhea" id="RHEA-COMP:9863"/>
        <dbReference type="Rhea" id="RHEA-COMP:11604"/>
        <dbReference type="ChEBI" id="CHEBI:15378"/>
        <dbReference type="ChEBI" id="CHEBI:29999"/>
        <dbReference type="ChEBI" id="CHEBI:30616"/>
        <dbReference type="ChEBI" id="CHEBI:83421"/>
        <dbReference type="ChEBI" id="CHEBI:456216"/>
        <dbReference type="EC" id="2.7.11.1"/>
    </reaction>
</comment>
<evidence type="ECO:0000256" key="5">
    <source>
        <dbReference type="ARBA" id="ARBA00022777"/>
    </source>
</evidence>
<dbReference type="FunFam" id="3.30.200.20:FF:000306">
    <property type="entry name" value="IKS protein kinase"/>
    <property type="match status" value="1"/>
</dbReference>